<reference evidence="2 3" key="2">
    <citation type="submission" date="2015-01" db="EMBL/GenBank/DDBJ databases">
        <authorList>
            <consortium name="NBRP consortium"/>
            <person name="Sawabe T."/>
            <person name="Meirelles P."/>
            <person name="Feng G."/>
            <person name="Sayaka M."/>
            <person name="Hattori M."/>
            <person name="Ohkuma M."/>
        </authorList>
    </citation>
    <scope>NUCLEOTIDE SEQUENCE [LARGE SCALE GENOMIC DNA]</scope>
    <source>
        <strain evidence="3">JCM 19231</strain>
    </source>
</reference>
<keyword evidence="3" id="KW-1185">Reference proteome</keyword>
<comment type="caution">
    <text evidence="2">The sequence shown here is derived from an EMBL/GenBank/DDBJ whole genome shotgun (WGS) entry which is preliminary data.</text>
</comment>
<gene>
    <name evidence="2" type="ORF">JCM19231_2644</name>
</gene>
<keyword evidence="1" id="KW-0812">Transmembrane</keyword>
<keyword evidence="2" id="KW-0813">Transport</keyword>
<keyword evidence="1" id="KW-1133">Transmembrane helix</keyword>
<keyword evidence="1" id="KW-0472">Membrane</keyword>
<accession>A0A0B8NSL8</accession>
<name>A0A0B8NSL8_9VIBR</name>
<evidence type="ECO:0000313" key="2">
    <source>
        <dbReference type="EMBL" id="GAM57495.1"/>
    </source>
</evidence>
<keyword evidence="2" id="KW-0762">Sugar transport</keyword>
<dbReference type="Proteomes" id="UP000031671">
    <property type="component" value="Unassembled WGS sequence"/>
</dbReference>
<sequence length="73" mass="7727">MSIQVFKPSDRAIEIATKILLVALATLLIVSAIITVFPFVWSALLSTRDRSEIFGTGISLAIGDSLATTTSAC</sequence>
<evidence type="ECO:0000256" key="1">
    <source>
        <dbReference type="SAM" id="Phobius"/>
    </source>
</evidence>
<proteinExistence type="predicted"/>
<evidence type="ECO:0000313" key="3">
    <source>
        <dbReference type="Proteomes" id="UP000031671"/>
    </source>
</evidence>
<dbReference type="EMBL" id="BBRZ01000055">
    <property type="protein sequence ID" value="GAM57495.1"/>
    <property type="molecule type" value="Genomic_DNA"/>
</dbReference>
<dbReference type="AlphaFoldDB" id="A0A0B8NSL8"/>
<reference evidence="2 3" key="1">
    <citation type="submission" date="2015-01" db="EMBL/GenBank/DDBJ databases">
        <title>Vibrio sp. C1 JCM 19231 whole genome shotgun sequence.</title>
        <authorList>
            <person name="Sawabe T."/>
            <person name="Meirelles P."/>
            <person name="Feng G."/>
            <person name="Sayaka M."/>
            <person name="Hattori M."/>
            <person name="Ohkuma M."/>
        </authorList>
    </citation>
    <scope>NUCLEOTIDE SEQUENCE [LARGE SCALE GENOMIC DNA]</scope>
    <source>
        <strain evidence="3">JCM 19231</strain>
    </source>
</reference>
<protein>
    <submittedName>
        <fullName evidence="2">ABC-type sugar transport system, permease component</fullName>
    </submittedName>
</protein>
<feature type="transmembrane region" description="Helical" evidence="1">
    <location>
        <begin position="20"/>
        <end position="41"/>
    </location>
</feature>
<organism evidence="2 3">
    <name type="scientific">Vibrio ishigakensis</name>
    <dbReference type="NCBI Taxonomy" id="1481914"/>
    <lineage>
        <taxon>Bacteria</taxon>
        <taxon>Pseudomonadati</taxon>
        <taxon>Pseudomonadota</taxon>
        <taxon>Gammaproteobacteria</taxon>
        <taxon>Vibrionales</taxon>
        <taxon>Vibrionaceae</taxon>
        <taxon>Vibrio</taxon>
    </lineage>
</organism>